<organism evidence="2 3">
    <name type="scientific">Labilithrix luteola</name>
    <dbReference type="NCBI Taxonomy" id="1391654"/>
    <lineage>
        <taxon>Bacteria</taxon>
        <taxon>Pseudomonadati</taxon>
        <taxon>Myxococcota</taxon>
        <taxon>Polyangia</taxon>
        <taxon>Polyangiales</taxon>
        <taxon>Labilitrichaceae</taxon>
        <taxon>Labilithrix</taxon>
    </lineage>
</organism>
<accession>A0A0K1PRQ7</accession>
<evidence type="ECO:0000313" key="3">
    <source>
        <dbReference type="Proteomes" id="UP000064967"/>
    </source>
</evidence>
<dbReference type="AlphaFoldDB" id="A0A0K1PRQ7"/>
<evidence type="ECO:0000256" key="1">
    <source>
        <dbReference type="SAM" id="MobiDB-lite"/>
    </source>
</evidence>
<feature type="region of interest" description="Disordered" evidence="1">
    <location>
        <begin position="1"/>
        <end position="21"/>
    </location>
</feature>
<dbReference type="KEGG" id="llu:AKJ09_02740"/>
<evidence type="ECO:0000313" key="2">
    <source>
        <dbReference type="EMBL" id="AKU96076.1"/>
    </source>
</evidence>
<gene>
    <name evidence="2" type="ORF">AKJ09_02740</name>
</gene>
<dbReference type="STRING" id="1391654.AKJ09_02740"/>
<keyword evidence="3" id="KW-1185">Reference proteome</keyword>
<dbReference type="Proteomes" id="UP000064967">
    <property type="component" value="Chromosome"/>
</dbReference>
<reference evidence="2 3" key="1">
    <citation type="submission" date="2015-08" db="EMBL/GenBank/DDBJ databases">
        <authorList>
            <person name="Babu N.S."/>
            <person name="Beckwith C.J."/>
            <person name="Beseler K.G."/>
            <person name="Brison A."/>
            <person name="Carone J.V."/>
            <person name="Caskin T.P."/>
            <person name="Diamond M."/>
            <person name="Durham M.E."/>
            <person name="Foxe J.M."/>
            <person name="Go M."/>
            <person name="Henderson B.A."/>
            <person name="Jones I.B."/>
            <person name="McGettigan J.A."/>
            <person name="Micheletti S.J."/>
            <person name="Nasrallah M.E."/>
            <person name="Ortiz D."/>
            <person name="Piller C.R."/>
            <person name="Privatt S.R."/>
            <person name="Schneider S.L."/>
            <person name="Sharp S."/>
            <person name="Smith T.C."/>
            <person name="Stanton J.D."/>
            <person name="Ullery H.E."/>
            <person name="Wilson R.J."/>
            <person name="Serrano M.G."/>
            <person name="Buck G."/>
            <person name="Lee V."/>
            <person name="Wang Y."/>
            <person name="Carvalho R."/>
            <person name="Voegtly L."/>
            <person name="Shi R."/>
            <person name="Duckworth R."/>
            <person name="Johnson A."/>
            <person name="Loviza R."/>
            <person name="Walstead R."/>
            <person name="Shah Z."/>
            <person name="Kiflezghi M."/>
            <person name="Wade K."/>
            <person name="Ball S.L."/>
            <person name="Bradley K.W."/>
            <person name="Asai D.J."/>
            <person name="Bowman C.A."/>
            <person name="Russell D.A."/>
            <person name="Pope W.H."/>
            <person name="Jacobs-Sera D."/>
            <person name="Hendrix R.W."/>
            <person name="Hatfull G.F."/>
        </authorList>
    </citation>
    <scope>NUCLEOTIDE SEQUENCE [LARGE SCALE GENOMIC DNA]</scope>
    <source>
        <strain evidence="2 3">DSM 27648</strain>
    </source>
</reference>
<sequence>MGGLVDRPERDENPENPGFREDCVKKCERTRHAPERAGRS</sequence>
<name>A0A0K1PRQ7_9BACT</name>
<dbReference type="EMBL" id="CP012333">
    <property type="protein sequence ID" value="AKU96076.1"/>
    <property type="molecule type" value="Genomic_DNA"/>
</dbReference>
<protein>
    <submittedName>
        <fullName evidence="2">Uncharacterized protein</fullName>
    </submittedName>
</protein>
<proteinExistence type="predicted"/>